<keyword evidence="2" id="KW-0812">Transmembrane</keyword>
<dbReference type="PROSITE" id="PS51034">
    <property type="entry name" value="ZP_2"/>
    <property type="match status" value="1"/>
</dbReference>
<dbReference type="InterPro" id="IPR001507">
    <property type="entry name" value="ZP_dom"/>
</dbReference>
<sequence>MWKTGISSIVGFLLVAHLHLCLAQLTVTPGDQEFSPHVSATCQAGIMTITVETGSPFTGIIHARDYRKKECLIPGTGETSSILRVNLYAKQNDSDYCGVVNKEQERSLPIAVRFHRTLELADDKFYVITCGRSGFRNSRNQSSDIYIKLLGENDRKITELVYGREYKLRVGMTNPDGIFGFRVTSCFGFSGRNGTAASQLIDKRGCPAKQVISAFEYSENKGWADAKIFSMFRFPFTSEVHIQCEVLICRGACGPPVCNDSDIADAETTKDPIDDKETATALGTTSAFVVDPSVEALVDCSGCGFQPPWLLYLCIAFGVLFLIMLIINIFLCSAMTCSCTRSEVIEKDPSIIDEYDPYRSWHGSQYGSRYSLNGVVPTKTNGYLSAASTVHSTRSYSTNSDHYAIVHSRPGSGYSPNGGRPIPPSRHRGPGSTGSNYSGKDMKY</sequence>
<keyword evidence="3" id="KW-0732">Signal</keyword>
<feature type="signal peptide" evidence="3">
    <location>
        <begin position="1"/>
        <end position="23"/>
    </location>
</feature>
<dbReference type="PANTHER" id="PTHR46560">
    <property type="entry name" value="CYPHER, ISOFORM B"/>
    <property type="match status" value="1"/>
</dbReference>
<organism evidence="5 6">
    <name type="scientific">Artemia franciscana</name>
    <name type="common">Brine shrimp</name>
    <name type="synonym">Artemia sanfranciscana</name>
    <dbReference type="NCBI Taxonomy" id="6661"/>
    <lineage>
        <taxon>Eukaryota</taxon>
        <taxon>Metazoa</taxon>
        <taxon>Ecdysozoa</taxon>
        <taxon>Arthropoda</taxon>
        <taxon>Crustacea</taxon>
        <taxon>Branchiopoda</taxon>
        <taxon>Anostraca</taxon>
        <taxon>Artemiidae</taxon>
        <taxon>Artemia</taxon>
    </lineage>
</organism>
<feature type="chain" id="PRO_5041673017" description="ZP domain-containing protein" evidence="3">
    <location>
        <begin position="24"/>
        <end position="444"/>
    </location>
</feature>
<feature type="transmembrane region" description="Helical" evidence="2">
    <location>
        <begin position="309"/>
        <end position="331"/>
    </location>
</feature>
<accession>A0AA88ID06</accession>
<feature type="domain" description="ZP" evidence="4">
    <location>
        <begin position="1"/>
        <end position="265"/>
    </location>
</feature>
<gene>
    <name evidence="5" type="ORF">QYM36_001039</name>
</gene>
<comment type="caution">
    <text evidence="5">The sequence shown here is derived from an EMBL/GenBank/DDBJ whole genome shotgun (WGS) entry which is preliminary data.</text>
</comment>
<evidence type="ECO:0000313" key="6">
    <source>
        <dbReference type="Proteomes" id="UP001187531"/>
    </source>
</evidence>
<evidence type="ECO:0000313" key="5">
    <source>
        <dbReference type="EMBL" id="KAK2724386.1"/>
    </source>
</evidence>
<keyword evidence="2" id="KW-1133">Transmembrane helix</keyword>
<keyword evidence="2" id="KW-0472">Membrane</keyword>
<feature type="region of interest" description="Disordered" evidence="1">
    <location>
        <begin position="410"/>
        <end position="444"/>
    </location>
</feature>
<dbReference type="InterPro" id="IPR055355">
    <property type="entry name" value="ZP-C"/>
</dbReference>
<dbReference type="Proteomes" id="UP001187531">
    <property type="component" value="Unassembled WGS sequence"/>
</dbReference>
<keyword evidence="6" id="KW-1185">Reference proteome</keyword>
<dbReference type="PANTHER" id="PTHR46560:SF9">
    <property type="entry name" value="ZP DOMAIN-CONTAINING PROTEIN"/>
    <property type="match status" value="1"/>
</dbReference>
<evidence type="ECO:0000259" key="4">
    <source>
        <dbReference type="PROSITE" id="PS51034"/>
    </source>
</evidence>
<evidence type="ECO:0000256" key="1">
    <source>
        <dbReference type="SAM" id="MobiDB-lite"/>
    </source>
</evidence>
<evidence type="ECO:0000256" key="3">
    <source>
        <dbReference type="SAM" id="SignalP"/>
    </source>
</evidence>
<reference evidence="5" key="1">
    <citation type="submission" date="2023-07" db="EMBL/GenBank/DDBJ databases">
        <title>Chromosome-level genome assembly of Artemia franciscana.</title>
        <authorList>
            <person name="Jo E."/>
        </authorList>
    </citation>
    <scope>NUCLEOTIDE SEQUENCE</scope>
    <source>
        <tissue evidence="5">Whole body</tissue>
    </source>
</reference>
<protein>
    <recommendedName>
        <fullName evidence="4">ZP domain-containing protein</fullName>
    </recommendedName>
</protein>
<dbReference type="EMBL" id="JAVRJZ010000003">
    <property type="protein sequence ID" value="KAK2724386.1"/>
    <property type="molecule type" value="Genomic_DNA"/>
</dbReference>
<name>A0AA88ID06_ARTSF</name>
<proteinExistence type="predicted"/>
<dbReference type="Pfam" id="PF00100">
    <property type="entry name" value="Zona_pellucida"/>
    <property type="match status" value="1"/>
</dbReference>
<dbReference type="AlphaFoldDB" id="A0AA88ID06"/>
<dbReference type="SMART" id="SM00241">
    <property type="entry name" value="ZP"/>
    <property type="match status" value="1"/>
</dbReference>
<evidence type="ECO:0000256" key="2">
    <source>
        <dbReference type="SAM" id="Phobius"/>
    </source>
</evidence>